<accession>A0A2J6QRT4</accession>
<dbReference type="EMBL" id="KZ613980">
    <property type="protein sequence ID" value="PMD28969.1"/>
    <property type="molecule type" value="Genomic_DNA"/>
</dbReference>
<dbReference type="Proteomes" id="UP000235786">
    <property type="component" value="Unassembled WGS sequence"/>
</dbReference>
<protein>
    <submittedName>
        <fullName evidence="1">Uncharacterized protein</fullName>
    </submittedName>
</protein>
<reference evidence="1 2" key="1">
    <citation type="submission" date="2016-04" db="EMBL/GenBank/DDBJ databases">
        <title>A degradative enzymes factory behind the ericoid mycorrhizal symbiosis.</title>
        <authorList>
            <consortium name="DOE Joint Genome Institute"/>
            <person name="Martino E."/>
            <person name="Morin E."/>
            <person name="Grelet G."/>
            <person name="Kuo A."/>
            <person name="Kohler A."/>
            <person name="Daghino S."/>
            <person name="Barry K."/>
            <person name="Choi C."/>
            <person name="Cichocki N."/>
            <person name="Clum A."/>
            <person name="Copeland A."/>
            <person name="Hainaut M."/>
            <person name="Haridas S."/>
            <person name="Labutti K."/>
            <person name="Lindquist E."/>
            <person name="Lipzen A."/>
            <person name="Khouja H.-R."/>
            <person name="Murat C."/>
            <person name="Ohm R."/>
            <person name="Olson A."/>
            <person name="Spatafora J."/>
            <person name="Veneault-Fourrey C."/>
            <person name="Henrissat B."/>
            <person name="Grigoriev I."/>
            <person name="Martin F."/>
            <person name="Perotto S."/>
        </authorList>
    </citation>
    <scope>NUCLEOTIDE SEQUENCE [LARGE SCALE GENOMIC DNA]</scope>
    <source>
        <strain evidence="1 2">F</strain>
    </source>
</reference>
<dbReference type="AlphaFoldDB" id="A0A2J6QRT4"/>
<organism evidence="1 2">
    <name type="scientific">Hyaloscypha variabilis (strain UAMH 11265 / GT02V1 / F)</name>
    <name type="common">Meliniomyces variabilis</name>
    <dbReference type="NCBI Taxonomy" id="1149755"/>
    <lineage>
        <taxon>Eukaryota</taxon>
        <taxon>Fungi</taxon>
        <taxon>Dikarya</taxon>
        <taxon>Ascomycota</taxon>
        <taxon>Pezizomycotina</taxon>
        <taxon>Leotiomycetes</taxon>
        <taxon>Helotiales</taxon>
        <taxon>Hyaloscyphaceae</taxon>
        <taxon>Hyaloscypha</taxon>
        <taxon>Hyaloscypha variabilis</taxon>
    </lineage>
</organism>
<keyword evidence="2" id="KW-1185">Reference proteome</keyword>
<gene>
    <name evidence="1" type="ORF">L207DRAFT_574583</name>
</gene>
<sequence>MAMPAGREVPLIISQPTPTFLDLVEKAARDLHDKTISAKERLVKLDLTSSCEDVCKEFKRDYLDKIQPGSSTATILDPNKIKSWWQPRPWVLTGGSFRIPSKIAAVAIPLEKVGNTRIEYYDSQGVSWSID</sequence>
<name>A0A2J6QRT4_HYAVF</name>
<evidence type="ECO:0000313" key="2">
    <source>
        <dbReference type="Proteomes" id="UP000235786"/>
    </source>
</evidence>
<proteinExistence type="predicted"/>
<dbReference type="OrthoDB" id="3492035at2759"/>
<evidence type="ECO:0000313" key="1">
    <source>
        <dbReference type="EMBL" id="PMD28969.1"/>
    </source>
</evidence>